<evidence type="ECO:0000313" key="13">
    <source>
        <dbReference type="Proteomes" id="UP000732298"/>
    </source>
</evidence>
<dbReference type="InterPro" id="IPR006153">
    <property type="entry name" value="Cation/H_exchanger_TM"/>
</dbReference>
<dbReference type="GO" id="GO:0005886">
    <property type="term" value="C:plasma membrane"/>
    <property type="evidence" value="ECO:0007669"/>
    <property type="project" value="UniProtKB-SubCell"/>
</dbReference>
<evidence type="ECO:0000256" key="1">
    <source>
        <dbReference type="ARBA" id="ARBA00004651"/>
    </source>
</evidence>
<feature type="transmembrane region" description="Helical" evidence="10">
    <location>
        <begin position="280"/>
        <end position="298"/>
    </location>
</feature>
<evidence type="ECO:0000256" key="3">
    <source>
        <dbReference type="ARBA" id="ARBA00022449"/>
    </source>
</evidence>
<feature type="domain" description="Cation/H+ exchanger transmembrane" evidence="11">
    <location>
        <begin position="17"/>
        <end position="403"/>
    </location>
</feature>
<keyword evidence="7" id="KW-0406">Ion transport</keyword>
<keyword evidence="5 10" id="KW-0812">Transmembrane</keyword>
<evidence type="ECO:0000256" key="2">
    <source>
        <dbReference type="ARBA" id="ARBA00022448"/>
    </source>
</evidence>
<evidence type="ECO:0000256" key="4">
    <source>
        <dbReference type="ARBA" id="ARBA00022475"/>
    </source>
</evidence>
<protein>
    <submittedName>
        <fullName evidence="12">Cation:proton antiporter</fullName>
    </submittedName>
</protein>
<feature type="transmembrane region" description="Helical" evidence="10">
    <location>
        <begin position="337"/>
        <end position="357"/>
    </location>
</feature>
<comment type="caution">
    <text evidence="12">The sequence shown here is derived from an EMBL/GenBank/DDBJ whole genome shotgun (WGS) entry which is preliminary data.</text>
</comment>
<dbReference type="Proteomes" id="UP000732298">
    <property type="component" value="Unassembled WGS sequence"/>
</dbReference>
<keyword evidence="2" id="KW-0813">Transport</keyword>
<feature type="transmembrane region" description="Helical" evidence="10">
    <location>
        <begin position="120"/>
        <end position="140"/>
    </location>
</feature>
<feature type="transmembrane region" description="Helical" evidence="10">
    <location>
        <begin position="60"/>
        <end position="80"/>
    </location>
</feature>
<evidence type="ECO:0000256" key="9">
    <source>
        <dbReference type="SAM" id="MobiDB-lite"/>
    </source>
</evidence>
<feature type="transmembrane region" description="Helical" evidence="10">
    <location>
        <begin position="184"/>
        <end position="211"/>
    </location>
</feature>
<organism evidence="12 13">
    <name type="scientific">Candidatus Iainarchaeum sp</name>
    <dbReference type="NCBI Taxonomy" id="3101447"/>
    <lineage>
        <taxon>Archaea</taxon>
        <taxon>Candidatus Iainarchaeota</taxon>
        <taxon>Candidatus Iainarchaeia</taxon>
        <taxon>Candidatus Iainarchaeales</taxon>
        <taxon>Candidatus Iainarchaeaceae</taxon>
        <taxon>Candidatus Iainarchaeum</taxon>
    </lineage>
</organism>
<dbReference type="PANTHER" id="PTHR32507">
    <property type="entry name" value="NA(+)/H(+) ANTIPORTER 1"/>
    <property type="match status" value="1"/>
</dbReference>
<evidence type="ECO:0000259" key="11">
    <source>
        <dbReference type="Pfam" id="PF00999"/>
    </source>
</evidence>
<dbReference type="GO" id="GO:1902600">
    <property type="term" value="P:proton transmembrane transport"/>
    <property type="evidence" value="ECO:0007669"/>
    <property type="project" value="InterPro"/>
</dbReference>
<feature type="transmembrane region" description="Helical" evidence="10">
    <location>
        <begin position="36"/>
        <end position="54"/>
    </location>
</feature>
<feature type="transmembrane region" description="Helical" evidence="10">
    <location>
        <begin position="304"/>
        <end position="325"/>
    </location>
</feature>
<feature type="transmembrane region" description="Helical" evidence="10">
    <location>
        <begin position="384"/>
        <end position="404"/>
    </location>
</feature>
<keyword evidence="8 10" id="KW-0472">Membrane</keyword>
<evidence type="ECO:0000256" key="5">
    <source>
        <dbReference type="ARBA" id="ARBA00022692"/>
    </source>
</evidence>
<feature type="transmembrane region" description="Helical" evidence="10">
    <location>
        <begin position="92"/>
        <end position="114"/>
    </location>
</feature>
<dbReference type="GO" id="GO:0015297">
    <property type="term" value="F:antiporter activity"/>
    <property type="evidence" value="ECO:0007669"/>
    <property type="project" value="UniProtKB-KW"/>
</dbReference>
<proteinExistence type="predicted"/>
<dbReference type="PANTHER" id="PTHR32507:SF0">
    <property type="entry name" value="NA(+)_H(+) ANTIPORTER 2-RELATED"/>
    <property type="match status" value="1"/>
</dbReference>
<dbReference type="Pfam" id="PF00999">
    <property type="entry name" value="Na_H_Exchanger"/>
    <property type="match status" value="1"/>
</dbReference>
<evidence type="ECO:0000256" key="6">
    <source>
        <dbReference type="ARBA" id="ARBA00022989"/>
    </source>
</evidence>
<evidence type="ECO:0000313" key="12">
    <source>
        <dbReference type="EMBL" id="MBI4210047.1"/>
    </source>
</evidence>
<dbReference type="AlphaFoldDB" id="A0A8T3YKC5"/>
<gene>
    <name evidence="12" type="ORF">HY544_00885</name>
</gene>
<name>A0A8T3YKC5_9ARCH</name>
<evidence type="ECO:0000256" key="8">
    <source>
        <dbReference type="ARBA" id="ARBA00023136"/>
    </source>
</evidence>
<feature type="transmembrane region" description="Helical" evidence="10">
    <location>
        <begin position="240"/>
        <end position="259"/>
    </location>
</feature>
<keyword evidence="4" id="KW-1003">Cell membrane</keyword>
<dbReference type="InterPro" id="IPR038770">
    <property type="entry name" value="Na+/solute_symporter_sf"/>
</dbReference>
<feature type="transmembrane region" description="Helical" evidence="10">
    <location>
        <begin position="6"/>
        <end position="24"/>
    </location>
</feature>
<evidence type="ECO:0000256" key="10">
    <source>
        <dbReference type="SAM" id="Phobius"/>
    </source>
</evidence>
<reference evidence="12" key="1">
    <citation type="submission" date="2020-07" db="EMBL/GenBank/DDBJ databases">
        <title>Huge and variable diversity of episymbiotic CPR bacteria and DPANN archaea in groundwater ecosystems.</title>
        <authorList>
            <person name="He C.Y."/>
            <person name="Keren R."/>
            <person name="Whittaker M."/>
            <person name="Farag I.F."/>
            <person name="Doudna J."/>
            <person name="Cate J.H.D."/>
            <person name="Banfield J.F."/>
        </authorList>
    </citation>
    <scope>NUCLEOTIDE SEQUENCE</scope>
    <source>
        <strain evidence="12">NC_groundwater_1296_Ag_S-0.2um_52_80</strain>
    </source>
</reference>
<accession>A0A8T3YKC5</accession>
<dbReference type="Gene3D" id="1.20.1530.20">
    <property type="match status" value="1"/>
</dbReference>
<sequence>MAAGTGIETVFLILGGIILIGYFSELFAKKTNIPNVLLLLALGYLLQVTGYANAADLSGIMGIFATLALIILLFEGGLSLNILDVLFKSGRVFLMAVGLTVASVLGGALVMKAFGFDWMVGAIVGALAGGIGSATTISVLRGLKVPEGINLFLTLESSITDVFSIVLTIVFTQSLLSGSINALFIGQGILGTFSVGLVFGVAAGIMGLFLFRKIEKGYYYMVVLALTLLLYALAELFGGSGAIAVLILAIILGNEGMIMRMFNRTEEKEELMMREFHSEISFIVRTFFFAFLGAIVAFNSAWNFMVAASLILVFLALRHVVSLLVTRGTEIAPYQKLITAINPRGLATAVLAIYPLAQFQAYSQQREIAGAADISRQLSALPEIAFYLIVLSIVLTAVLVPLVMNGKRKEETGHETPPAAEQPETVAEG</sequence>
<keyword evidence="3" id="KW-0050">Antiport</keyword>
<feature type="transmembrane region" description="Helical" evidence="10">
    <location>
        <begin position="218"/>
        <end position="234"/>
    </location>
</feature>
<evidence type="ECO:0000256" key="7">
    <source>
        <dbReference type="ARBA" id="ARBA00023065"/>
    </source>
</evidence>
<keyword evidence="6 10" id="KW-1133">Transmembrane helix</keyword>
<dbReference type="EMBL" id="JACQPB010000010">
    <property type="protein sequence ID" value="MBI4210047.1"/>
    <property type="molecule type" value="Genomic_DNA"/>
</dbReference>
<comment type="subcellular location">
    <subcellularLocation>
        <location evidence="1">Cell membrane</location>
        <topology evidence="1">Multi-pass membrane protein</topology>
    </subcellularLocation>
</comment>
<feature type="region of interest" description="Disordered" evidence="9">
    <location>
        <begin position="410"/>
        <end position="429"/>
    </location>
</feature>